<dbReference type="EMBL" id="JACRTL010000009">
    <property type="protein sequence ID" value="MBC8611912.1"/>
    <property type="molecule type" value="Genomic_DNA"/>
</dbReference>
<dbReference type="InterPro" id="IPR021345">
    <property type="entry name" value="DUF2961"/>
</dbReference>
<protein>
    <submittedName>
        <fullName evidence="1">DUF2961 domain-containing protein</fullName>
    </submittedName>
</protein>
<comment type="caution">
    <text evidence="1">The sequence shown here is derived from an EMBL/GenBank/DDBJ whole genome shotgun (WGS) entry which is preliminary data.</text>
</comment>
<evidence type="ECO:0000313" key="2">
    <source>
        <dbReference type="Proteomes" id="UP000632659"/>
    </source>
</evidence>
<dbReference type="Gene3D" id="2.60.120.1390">
    <property type="match status" value="1"/>
</dbReference>
<dbReference type="Proteomes" id="UP000632659">
    <property type="component" value="Unassembled WGS sequence"/>
</dbReference>
<dbReference type="OrthoDB" id="2518538at2"/>
<sequence>MDLQSICTITSGSSRQFTTFEPDTGNKTVLIPPGKRITIAQCRDTGIVTRLWMTMPGWFWRHWDTDAPVDPTVLRLTIMRIYFDGCEYPSVEAPIGDFFGVGHCEYRHFTSRYLGMSSGGFYSYFPMPFEHGFRLELENLHATETAEVFFNLNWTQLDKLPEDIGRFHCAFCHGEHLGGDPLEIADINGKGHFAGCAVSIQGKDLNELSFLEAPEYIYLDHETEPTIVGTGLEDYFNGGWYFRNGEFCAQTHGVPLKDPLRSMVSMYRFHDEDRILFRSGFRMAFINPWKKERLKPYCYSSTAYYYLDKAQKACYSIGETSELTRLYRVRDVDFQAIP</sequence>
<proteinExistence type="predicted"/>
<reference evidence="1" key="1">
    <citation type="submission" date="2020-08" db="EMBL/GenBank/DDBJ databases">
        <title>Genome public.</title>
        <authorList>
            <person name="Liu C."/>
            <person name="Sun Q."/>
        </authorList>
    </citation>
    <scope>NUCLEOTIDE SEQUENCE</scope>
    <source>
        <strain evidence="1">NSJ-15</strain>
    </source>
</reference>
<accession>A0A8J6PH09</accession>
<name>A0A8J6PH09_9FIRM</name>
<dbReference type="RefSeq" id="WP_093987903.1">
    <property type="nucleotide sequence ID" value="NZ_FYDD01000002.1"/>
</dbReference>
<keyword evidence="2" id="KW-1185">Reference proteome</keyword>
<gene>
    <name evidence="1" type="ORF">H8702_12510</name>
</gene>
<organism evidence="1 2">
    <name type="scientific">Massiliimalia timonensis</name>
    <dbReference type="NCBI Taxonomy" id="1987501"/>
    <lineage>
        <taxon>Bacteria</taxon>
        <taxon>Bacillati</taxon>
        <taxon>Bacillota</taxon>
        <taxon>Clostridia</taxon>
        <taxon>Eubacteriales</taxon>
        <taxon>Oscillospiraceae</taxon>
        <taxon>Massiliimalia</taxon>
    </lineage>
</organism>
<evidence type="ECO:0000313" key="1">
    <source>
        <dbReference type="EMBL" id="MBC8611912.1"/>
    </source>
</evidence>
<dbReference type="Pfam" id="PF11175">
    <property type="entry name" value="DUF2961"/>
    <property type="match status" value="1"/>
</dbReference>
<dbReference type="AlphaFoldDB" id="A0A8J6PH09"/>